<dbReference type="PATRIC" id="fig|1367847.3.peg.2516"/>
<accession>S5XWD3</accession>
<keyword evidence="1" id="KW-0812">Transmembrane</keyword>
<keyword evidence="1" id="KW-1133">Transmembrane helix</keyword>
<dbReference type="STRING" id="1367847.JCM7686_2514"/>
<dbReference type="KEGG" id="pami:JCM7686_2514"/>
<evidence type="ECO:0000313" key="3">
    <source>
        <dbReference type="Proteomes" id="UP000015480"/>
    </source>
</evidence>
<reference evidence="2 3" key="1">
    <citation type="journal article" date="2014" name="BMC Genomics">
        <title>Architecture and functions of a multipartite genome of the methylotrophic bacterium Paracoccus aminophilus JCM 7686, containing primary and secondary chromids.</title>
        <authorList>
            <person name="Dziewit L."/>
            <person name="Czarnecki J."/>
            <person name="Wibberg D."/>
            <person name="Radlinska M."/>
            <person name="Mrozek P."/>
            <person name="Szymczak M."/>
            <person name="Schluter A."/>
            <person name="Puhler A."/>
            <person name="Bartosik D."/>
        </authorList>
    </citation>
    <scope>NUCLEOTIDE SEQUENCE [LARGE SCALE GENOMIC DNA]</scope>
    <source>
        <strain evidence="2">JCM 7686</strain>
    </source>
</reference>
<dbReference type="EMBL" id="CP006650">
    <property type="protein sequence ID" value="AGT09582.1"/>
    <property type="molecule type" value="Genomic_DNA"/>
</dbReference>
<organism evidence="2 3">
    <name type="scientific">Paracoccus aminophilus JCM 7686</name>
    <dbReference type="NCBI Taxonomy" id="1367847"/>
    <lineage>
        <taxon>Bacteria</taxon>
        <taxon>Pseudomonadati</taxon>
        <taxon>Pseudomonadota</taxon>
        <taxon>Alphaproteobacteria</taxon>
        <taxon>Rhodobacterales</taxon>
        <taxon>Paracoccaceae</taxon>
        <taxon>Paracoccus</taxon>
    </lineage>
</organism>
<dbReference type="RefSeq" id="WP_020951220.1">
    <property type="nucleotide sequence ID" value="NC_022041.1"/>
</dbReference>
<gene>
    <name evidence="2" type="ORF">JCM7686_2514</name>
</gene>
<protein>
    <recommendedName>
        <fullName evidence="4">DUF4260 domain-containing protein</fullName>
    </recommendedName>
</protein>
<dbReference type="AlphaFoldDB" id="S5XWD3"/>
<name>S5XWD3_PARAH</name>
<dbReference type="InterPro" id="IPR025356">
    <property type="entry name" value="DUF4260"/>
</dbReference>
<dbReference type="Pfam" id="PF14079">
    <property type="entry name" value="DUF4260"/>
    <property type="match status" value="1"/>
</dbReference>
<dbReference type="HOGENOM" id="CLU_144225_0_0_5"/>
<dbReference type="eggNOG" id="ENOG5032SZF">
    <property type="taxonomic scope" value="Bacteria"/>
</dbReference>
<evidence type="ECO:0000313" key="2">
    <source>
        <dbReference type="EMBL" id="AGT09582.1"/>
    </source>
</evidence>
<sequence length="123" mass="13270">MRAEDWQRIEGGGIAVIALVIAIMTGAGWPWWLWLVVFLLPDLAMVGYLAGPRIGAAVYNAFHLYACGLLVVLLGMALGESGVITFGLLWLVHIGVDRACGFGLKQPEGFEHTHLGRIGRGRG</sequence>
<feature type="transmembrane region" description="Helical" evidence="1">
    <location>
        <begin position="62"/>
        <end position="92"/>
    </location>
</feature>
<keyword evidence="1" id="KW-0472">Membrane</keyword>
<dbReference type="Proteomes" id="UP000015480">
    <property type="component" value="Chromosome"/>
</dbReference>
<feature type="transmembrane region" description="Helical" evidence="1">
    <location>
        <begin position="9"/>
        <end position="25"/>
    </location>
</feature>
<proteinExistence type="predicted"/>
<keyword evidence="3" id="KW-1185">Reference proteome</keyword>
<dbReference type="OrthoDB" id="9813911at2"/>
<evidence type="ECO:0000256" key="1">
    <source>
        <dbReference type="SAM" id="Phobius"/>
    </source>
</evidence>
<evidence type="ECO:0008006" key="4">
    <source>
        <dbReference type="Google" id="ProtNLM"/>
    </source>
</evidence>